<keyword evidence="3" id="KW-1185">Reference proteome</keyword>
<dbReference type="PANTHER" id="PTHR41532:SF1">
    <property type="entry name" value="FIXS PROTEIN"/>
    <property type="match status" value="1"/>
</dbReference>
<dbReference type="PANTHER" id="PTHR41532">
    <property type="entry name" value="FIXS PROTEIN"/>
    <property type="match status" value="1"/>
</dbReference>
<keyword evidence="1" id="KW-0812">Transmembrane</keyword>
<dbReference type="AlphaFoldDB" id="A0AA86J4C2"/>
<name>A0AA86J4C2_9BURK</name>
<dbReference type="Proteomes" id="UP001329151">
    <property type="component" value="Chromosome"/>
</dbReference>
<reference evidence="2 3" key="1">
    <citation type="submission" date="2023-10" db="EMBL/GenBank/DDBJ databases">
        <title>Complete Genome Sequence of Limnobacter thiooxidans CS-K2T, Isolated from freshwater lake sediments in Bavaria, Germany.</title>
        <authorList>
            <person name="Naruki M."/>
            <person name="Watanabe A."/>
            <person name="Warashina T."/>
            <person name="Morita T."/>
            <person name="Arakawa K."/>
        </authorList>
    </citation>
    <scope>NUCLEOTIDE SEQUENCE [LARGE SCALE GENOMIC DNA]</scope>
    <source>
        <strain evidence="2 3">CS-K2</strain>
    </source>
</reference>
<accession>A0AA86J4C2</accession>
<feature type="transmembrane region" description="Helical" evidence="1">
    <location>
        <begin position="6"/>
        <end position="26"/>
    </location>
</feature>
<dbReference type="InterPro" id="IPR004714">
    <property type="entry name" value="Cyt_oxidase_maturation_cbb3"/>
</dbReference>
<dbReference type="EMBL" id="AP028947">
    <property type="protein sequence ID" value="BET27466.1"/>
    <property type="molecule type" value="Genomic_DNA"/>
</dbReference>
<evidence type="ECO:0000256" key="1">
    <source>
        <dbReference type="SAM" id="Phobius"/>
    </source>
</evidence>
<protein>
    <recommendedName>
        <fullName evidence="4">Cbb3-type cytochrome oxidase assembly protein CcoS</fullName>
    </recommendedName>
</protein>
<dbReference type="NCBIfam" id="TIGR00847">
    <property type="entry name" value="ccoS"/>
    <property type="match status" value="1"/>
</dbReference>
<keyword evidence="1" id="KW-1133">Transmembrane helix</keyword>
<keyword evidence="1" id="KW-0472">Membrane</keyword>
<dbReference type="RefSeq" id="WP_130557460.1">
    <property type="nucleotide sequence ID" value="NZ_AP028947.1"/>
</dbReference>
<organism evidence="2 3">
    <name type="scientific">Limnobacter thiooxidans</name>
    <dbReference type="NCBI Taxonomy" id="131080"/>
    <lineage>
        <taxon>Bacteria</taxon>
        <taxon>Pseudomonadati</taxon>
        <taxon>Pseudomonadota</taxon>
        <taxon>Betaproteobacteria</taxon>
        <taxon>Burkholderiales</taxon>
        <taxon>Burkholderiaceae</taxon>
        <taxon>Limnobacter</taxon>
    </lineage>
</organism>
<sequence length="51" mass="5497">MDILFLLIPLSLVLVAAIGIVLFWAVNTGQFELSSREALHILEDDDSPSGG</sequence>
<dbReference type="KEGG" id="lto:RGQ30_29670"/>
<evidence type="ECO:0000313" key="2">
    <source>
        <dbReference type="EMBL" id="BET27466.1"/>
    </source>
</evidence>
<evidence type="ECO:0000313" key="3">
    <source>
        <dbReference type="Proteomes" id="UP001329151"/>
    </source>
</evidence>
<evidence type="ECO:0008006" key="4">
    <source>
        <dbReference type="Google" id="ProtNLM"/>
    </source>
</evidence>
<gene>
    <name evidence="2" type="ORF">RGQ30_29670</name>
</gene>
<dbReference type="Pfam" id="PF03597">
    <property type="entry name" value="FixS"/>
    <property type="match status" value="1"/>
</dbReference>
<proteinExistence type="predicted"/>